<proteinExistence type="inferred from homology"/>
<dbReference type="AlphaFoldDB" id="A0A9X3AIZ6"/>
<comment type="similarity">
    <text evidence="2">Belongs to the CPA3 antiporters (TC 2.A.63) subunit E family.</text>
</comment>
<keyword evidence="6 7" id="KW-0472">Membrane</keyword>
<keyword evidence="5 7" id="KW-1133">Transmembrane helix</keyword>
<dbReference type="RefSeq" id="WP_260977009.1">
    <property type="nucleotide sequence ID" value="NZ_JAOANI010000022.1"/>
</dbReference>
<evidence type="ECO:0000256" key="5">
    <source>
        <dbReference type="ARBA" id="ARBA00022989"/>
    </source>
</evidence>
<dbReference type="NCBIfam" id="NF006518">
    <property type="entry name" value="PRK08965.1-2"/>
    <property type="match status" value="1"/>
</dbReference>
<reference evidence="8" key="1">
    <citation type="journal article" date="2022" name="Front. Microbiol.">
        <title>Genome-based taxonomic rearrangement of Oceanobacter-related bacteria including the description of Thalassolituus hydrocarbonoclasticus sp. nov. and Thalassolituus pacificus sp. nov. and emended description of the genus Thalassolituus.</title>
        <authorList>
            <person name="Dong C."/>
            <person name="Wei L."/>
            <person name="Wang J."/>
            <person name="Lai Q."/>
            <person name="Huang Z."/>
            <person name="Shao Z."/>
        </authorList>
    </citation>
    <scope>NUCLEOTIDE SEQUENCE</scope>
    <source>
        <strain evidence="8">59MF3M-4</strain>
    </source>
</reference>
<evidence type="ECO:0000256" key="4">
    <source>
        <dbReference type="ARBA" id="ARBA00022692"/>
    </source>
</evidence>
<dbReference type="Proteomes" id="UP001147830">
    <property type="component" value="Unassembled WGS sequence"/>
</dbReference>
<keyword evidence="3" id="KW-1003">Cell membrane</keyword>
<dbReference type="GO" id="GO:0005886">
    <property type="term" value="C:plasma membrane"/>
    <property type="evidence" value="ECO:0007669"/>
    <property type="project" value="UniProtKB-SubCell"/>
</dbReference>
<protein>
    <submittedName>
        <fullName evidence="8">Na+/H+ antiporter subunit E</fullName>
    </submittedName>
</protein>
<gene>
    <name evidence="8" type="ORF">NYR02_14180</name>
</gene>
<organism evidence="8 9">
    <name type="scientific">Thalassolituus pacificus</name>
    <dbReference type="NCBI Taxonomy" id="2975440"/>
    <lineage>
        <taxon>Bacteria</taxon>
        <taxon>Pseudomonadati</taxon>
        <taxon>Pseudomonadota</taxon>
        <taxon>Gammaproteobacteria</taxon>
        <taxon>Oceanospirillales</taxon>
        <taxon>Oceanospirillaceae</taxon>
        <taxon>Thalassolituus</taxon>
    </lineage>
</organism>
<keyword evidence="9" id="KW-1185">Reference proteome</keyword>
<keyword evidence="4 7" id="KW-0812">Transmembrane</keyword>
<dbReference type="PANTHER" id="PTHR34584:SF1">
    <property type="entry name" value="NA(+)_H(+) ANTIPORTER SUBUNIT E1"/>
    <property type="match status" value="1"/>
</dbReference>
<evidence type="ECO:0000256" key="7">
    <source>
        <dbReference type="SAM" id="Phobius"/>
    </source>
</evidence>
<name>A0A9X3AIZ6_9GAMM</name>
<sequence length="162" mass="18290">MKRWLLPMPLHSLLLLLVWLLLNGFSAGHFVLGLFLAWLIPVLTAPYSDHQSRAGKPLVVIRYVLRLLLDIVLSNVDVARRVLKSNHSLQPGFVAFPLALQGDFPLTVLASTISLTPGTVSVDFSEDKQWLYIHALHITDEQALIDDIKQHYEKPLQEIFSC</sequence>
<dbReference type="EMBL" id="JAOANI010000022">
    <property type="protein sequence ID" value="MCT7360166.1"/>
    <property type="molecule type" value="Genomic_DNA"/>
</dbReference>
<dbReference type="GO" id="GO:0008324">
    <property type="term" value="F:monoatomic cation transmembrane transporter activity"/>
    <property type="evidence" value="ECO:0007669"/>
    <property type="project" value="InterPro"/>
</dbReference>
<evidence type="ECO:0000256" key="2">
    <source>
        <dbReference type="ARBA" id="ARBA00006228"/>
    </source>
</evidence>
<feature type="transmembrane region" description="Helical" evidence="7">
    <location>
        <begin position="12"/>
        <end position="40"/>
    </location>
</feature>
<reference evidence="8" key="2">
    <citation type="submission" date="2022-08" db="EMBL/GenBank/DDBJ databases">
        <authorList>
            <person name="Dong C."/>
        </authorList>
    </citation>
    <scope>NUCLEOTIDE SEQUENCE</scope>
    <source>
        <strain evidence="8">59MF3M-4</strain>
    </source>
</reference>
<dbReference type="PANTHER" id="PTHR34584">
    <property type="entry name" value="NA(+)/H(+) ANTIPORTER SUBUNIT E1"/>
    <property type="match status" value="1"/>
</dbReference>
<dbReference type="Pfam" id="PF01899">
    <property type="entry name" value="MNHE"/>
    <property type="match status" value="1"/>
</dbReference>
<evidence type="ECO:0000256" key="1">
    <source>
        <dbReference type="ARBA" id="ARBA00004651"/>
    </source>
</evidence>
<dbReference type="InterPro" id="IPR002758">
    <property type="entry name" value="Cation_antiport_E"/>
</dbReference>
<evidence type="ECO:0000256" key="6">
    <source>
        <dbReference type="ARBA" id="ARBA00023136"/>
    </source>
</evidence>
<accession>A0A9X3AIZ6</accession>
<evidence type="ECO:0000313" key="9">
    <source>
        <dbReference type="Proteomes" id="UP001147830"/>
    </source>
</evidence>
<evidence type="ECO:0000313" key="8">
    <source>
        <dbReference type="EMBL" id="MCT7360166.1"/>
    </source>
</evidence>
<comment type="subcellular location">
    <subcellularLocation>
        <location evidence="1">Cell membrane</location>
        <topology evidence="1">Multi-pass membrane protein</topology>
    </subcellularLocation>
</comment>
<dbReference type="PIRSF" id="PIRSF019239">
    <property type="entry name" value="MrpE"/>
    <property type="match status" value="1"/>
</dbReference>
<comment type="caution">
    <text evidence="8">The sequence shown here is derived from an EMBL/GenBank/DDBJ whole genome shotgun (WGS) entry which is preliminary data.</text>
</comment>
<evidence type="ECO:0000256" key="3">
    <source>
        <dbReference type="ARBA" id="ARBA00022475"/>
    </source>
</evidence>